<feature type="compositionally biased region" description="Polar residues" evidence="1">
    <location>
        <begin position="246"/>
        <end position="263"/>
    </location>
</feature>
<dbReference type="InterPro" id="IPR024752">
    <property type="entry name" value="Myb/SANT-like_dom"/>
</dbReference>
<feature type="domain" description="Myb/SANT-like" evidence="2">
    <location>
        <begin position="13"/>
        <end position="103"/>
    </location>
</feature>
<feature type="region of interest" description="Disordered" evidence="1">
    <location>
        <begin position="238"/>
        <end position="264"/>
    </location>
</feature>
<proteinExistence type="predicted"/>
<name>A0AAW1MTM7_SAPOF</name>
<evidence type="ECO:0000259" key="2">
    <source>
        <dbReference type="Pfam" id="PF12776"/>
    </source>
</evidence>
<dbReference type="EMBL" id="JBDFQZ010000002">
    <property type="protein sequence ID" value="KAK9749681.1"/>
    <property type="molecule type" value="Genomic_DNA"/>
</dbReference>
<dbReference type="Proteomes" id="UP001443914">
    <property type="component" value="Unassembled WGS sequence"/>
</dbReference>
<reference evidence="3" key="1">
    <citation type="submission" date="2024-03" db="EMBL/GenBank/DDBJ databases">
        <title>WGS assembly of Saponaria officinalis var. Norfolk2.</title>
        <authorList>
            <person name="Jenkins J."/>
            <person name="Shu S."/>
            <person name="Grimwood J."/>
            <person name="Barry K."/>
            <person name="Goodstein D."/>
            <person name="Schmutz J."/>
            <person name="Leebens-Mack J."/>
            <person name="Osbourn A."/>
        </authorList>
    </citation>
    <scope>NUCLEOTIDE SEQUENCE [LARGE SCALE GENOMIC DNA]</scope>
    <source>
        <strain evidence="3">JIC</strain>
    </source>
</reference>
<comment type="caution">
    <text evidence="3">The sequence shown here is derived from an EMBL/GenBank/DDBJ whole genome shotgun (WGS) entry which is preliminary data.</text>
</comment>
<evidence type="ECO:0000256" key="1">
    <source>
        <dbReference type="SAM" id="MobiDB-lite"/>
    </source>
</evidence>
<evidence type="ECO:0000313" key="4">
    <source>
        <dbReference type="Proteomes" id="UP001443914"/>
    </source>
</evidence>
<dbReference type="PANTHER" id="PTHR31704:SF55">
    <property type="entry name" value="MYB_SANT-LIKE DNA-BINDING DOMAIN PROTEIN"/>
    <property type="match status" value="1"/>
</dbReference>
<dbReference type="PANTHER" id="PTHR31704">
    <property type="entry name" value="MYB/SANT-LIKE DNA-BINDING DOMAIN PROTEIN-RELATED"/>
    <property type="match status" value="1"/>
</dbReference>
<organism evidence="3 4">
    <name type="scientific">Saponaria officinalis</name>
    <name type="common">Common soapwort</name>
    <name type="synonym">Lychnis saponaria</name>
    <dbReference type="NCBI Taxonomy" id="3572"/>
    <lineage>
        <taxon>Eukaryota</taxon>
        <taxon>Viridiplantae</taxon>
        <taxon>Streptophyta</taxon>
        <taxon>Embryophyta</taxon>
        <taxon>Tracheophyta</taxon>
        <taxon>Spermatophyta</taxon>
        <taxon>Magnoliopsida</taxon>
        <taxon>eudicotyledons</taxon>
        <taxon>Gunneridae</taxon>
        <taxon>Pentapetalae</taxon>
        <taxon>Caryophyllales</taxon>
        <taxon>Caryophyllaceae</taxon>
        <taxon>Caryophylleae</taxon>
        <taxon>Saponaria</taxon>
    </lineage>
</organism>
<dbReference type="AlphaFoldDB" id="A0AAW1MTM7"/>
<protein>
    <recommendedName>
        <fullName evidence="2">Myb/SANT-like domain-containing protein</fullName>
    </recommendedName>
</protein>
<dbReference type="Pfam" id="PF12776">
    <property type="entry name" value="Myb_DNA-bind_3"/>
    <property type="match status" value="1"/>
</dbReference>
<keyword evidence="4" id="KW-1185">Reference proteome</keyword>
<gene>
    <name evidence="3" type="ORF">RND81_02G143100</name>
</gene>
<accession>A0AAW1MTM7</accession>
<sequence length="313" mass="35343">MESVNEKKDGNFRWTDNDVTVLCEVCINYIHRNGRGQAFRWHEIHEEVQEKSGRKYQFKSVKNKFDSMRADGYLWKFLKNGETGLGWDPATGRISASYEWWKNKIAVTKPDAKKFKNKPLHPTIEDLYFQIFEGKRATEEGVVAPSMDPSSINVVNVGGDLNEGDGEDDAYYEYTQHSSVLGSLEGEEQSFYSNFLKEVTSDTNAPTSNQSLAGSTMLSGQIGDMVNTCNRALEILESDVNPHNPPTSAEGSSNNTQVGSKDSSIGMAMDVGSESWCFLIHLLEDSVRRELFLKMEDDNGRMAWLDFMHCRDK</sequence>
<evidence type="ECO:0000313" key="3">
    <source>
        <dbReference type="EMBL" id="KAK9749681.1"/>
    </source>
</evidence>